<gene>
    <name evidence="2" type="ORF">GBAR_LOCUS12438</name>
</gene>
<accession>A0AA35S048</accession>
<sequence length="40" mass="4439">MDTTTTRHAKAIKWSRLKATTSPPASLQPPRISSGQQYLL</sequence>
<protein>
    <submittedName>
        <fullName evidence="2">Uncharacterized protein</fullName>
    </submittedName>
</protein>
<evidence type="ECO:0000313" key="2">
    <source>
        <dbReference type="EMBL" id="CAI8020864.1"/>
    </source>
</evidence>
<dbReference type="AlphaFoldDB" id="A0AA35S048"/>
<keyword evidence="3" id="KW-1185">Reference proteome</keyword>
<reference evidence="2" key="1">
    <citation type="submission" date="2023-03" db="EMBL/GenBank/DDBJ databases">
        <authorList>
            <person name="Steffen K."/>
            <person name="Cardenas P."/>
        </authorList>
    </citation>
    <scope>NUCLEOTIDE SEQUENCE</scope>
</reference>
<evidence type="ECO:0000313" key="3">
    <source>
        <dbReference type="Proteomes" id="UP001174909"/>
    </source>
</evidence>
<dbReference type="EMBL" id="CASHTH010001852">
    <property type="protein sequence ID" value="CAI8020864.1"/>
    <property type="molecule type" value="Genomic_DNA"/>
</dbReference>
<dbReference type="Proteomes" id="UP001174909">
    <property type="component" value="Unassembled WGS sequence"/>
</dbReference>
<proteinExistence type="predicted"/>
<feature type="region of interest" description="Disordered" evidence="1">
    <location>
        <begin position="1"/>
        <end position="40"/>
    </location>
</feature>
<organism evidence="2 3">
    <name type="scientific">Geodia barretti</name>
    <name type="common">Barrett's horny sponge</name>
    <dbReference type="NCBI Taxonomy" id="519541"/>
    <lineage>
        <taxon>Eukaryota</taxon>
        <taxon>Metazoa</taxon>
        <taxon>Porifera</taxon>
        <taxon>Demospongiae</taxon>
        <taxon>Heteroscleromorpha</taxon>
        <taxon>Tetractinellida</taxon>
        <taxon>Astrophorina</taxon>
        <taxon>Geodiidae</taxon>
        <taxon>Geodia</taxon>
    </lineage>
</organism>
<comment type="caution">
    <text evidence="2">The sequence shown here is derived from an EMBL/GenBank/DDBJ whole genome shotgun (WGS) entry which is preliminary data.</text>
</comment>
<feature type="compositionally biased region" description="Basic residues" evidence="1">
    <location>
        <begin position="7"/>
        <end position="16"/>
    </location>
</feature>
<evidence type="ECO:0000256" key="1">
    <source>
        <dbReference type="SAM" id="MobiDB-lite"/>
    </source>
</evidence>
<name>A0AA35S048_GEOBA</name>
<feature type="compositionally biased region" description="Polar residues" evidence="1">
    <location>
        <begin position="18"/>
        <end position="40"/>
    </location>
</feature>